<comment type="caution">
    <text evidence="1">The sequence shown here is derived from an EMBL/GenBank/DDBJ whole genome shotgun (WGS) entry which is preliminary data.</text>
</comment>
<dbReference type="EMBL" id="BAAAKJ010000180">
    <property type="protein sequence ID" value="GAA1396607.1"/>
    <property type="molecule type" value="Genomic_DNA"/>
</dbReference>
<dbReference type="Proteomes" id="UP001499863">
    <property type="component" value="Unassembled WGS sequence"/>
</dbReference>
<dbReference type="RefSeq" id="WP_344335628.1">
    <property type="nucleotide sequence ID" value="NZ_BAAAKJ010000180.1"/>
</dbReference>
<protein>
    <submittedName>
        <fullName evidence="1">Uncharacterized protein</fullName>
    </submittedName>
</protein>
<evidence type="ECO:0000313" key="1">
    <source>
        <dbReference type="EMBL" id="GAA1396607.1"/>
    </source>
</evidence>
<name>A0ABN1Y355_9ACTN</name>
<reference evidence="1 2" key="1">
    <citation type="journal article" date="2019" name="Int. J. Syst. Evol. Microbiol.">
        <title>The Global Catalogue of Microorganisms (GCM) 10K type strain sequencing project: providing services to taxonomists for standard genome sequencing and annotation.</title>
        <authorList>
            <consortium name="The Broad Institute Genomics Platform"/>
            <consortium name="The Broad Institute Genome Sequencing Center for Infectious Disease"/>
            <person name="Wu L."/>
            <person name="Ma J."/>
        </authorList>
    </citation>
    <scope>NUCLEOTIDE SEQUENCE [LARGE SCALE GENOMIC DNA]</scope>
    <source>
        <strain evidence="1 2">JCM 12393</strain>
    </source>
</reference>
<gene>
    <name evidence="1" type="ORF">GCM10009639_32960</name>
</gene>
<proteinExistence type="predicted"/>
<sequence>MTMPASASPDVQIRFVVPTSFHDIPVLGTEEQVAERLWELACEVLASDPDEVRARWAALLARMIPSMAEAGVIYAGLCLVDVGGRPSTASVVASLAPLGGIGSQNAVDTLLPAFARARPAATVTAIELPAGRAAAVIDGVVTPTDGGTFASSVIQVHLPLPNEFQLLSLELSTPCAEDWELYSEVFAGIVRSVHLEFADLPGAAPGPGAAPAPAPGVEAKVRAAFG</sequence>
<organism evidence="1 2">
    <name type="scientific">Kitasatospora putterlickiae</name>
    <dbReference type="NCBI Taxonomy" id="221725"/>
    <lineage>
        <taxon>Bacteria</taxon>
        <taxon>Bacillati</taxon>
        <taxon>Actinomycetota</taxon>
        <taxon>Actinomycetes</taxon>
        <taxon>Kitasatosporales</taxon>
        <taxon>Streptomycetaceae</taxon>
        <taxon>Kitasatospora</taxon>
    </lineage>
</organism>
<accession>A0ABN1Y355</accession>
<keyword evidence="2" id="KW-1185">Reference proteome</keyword>
<evidence type="ECO:0000313" key="2">
    <source>
        <dbReference type="Proteomes" id="UP001499863"/>
    </source>
</evidence>